<name>A0ABQ8UFZ6_9EUKA</name>
<evidence type="ECO:0000313" key="4">
    <source>
        <dbReference type="EMBL" id="KAJ4455730.1"/>
    </source>
</evidence>
<dbReference type="PANTHER" id="PTHR21083">
    <property type="entry name" value="TWISTER"/>
    <property type="match status" value="1"/>
</dbReference>
<evidence type="ECO:0000256" key="1">
    <source>
        <dbReference type="ARBA" id="ARBA00008511"/>
    </source>
</evidence>
<proteinExistence type="inferred from homology"/>
<feature type="compositionally biased region" description="Basic and acidic residues" evidence="2">
    <location>
        <begin position="24"/>
        <end position="39"/>
    </location>
</feature>
<dbReference type="InterPro" id="IPR026697">
    <property type="entry name" value="DNAAF6"/>
</dbReference>
<comment type="caution">
    <text evidence="4">The sequence shown here is derived from an EMBL/GenBank/DDBJ whole genome shotgun (WGS) entry which is preliminary data.</text>
</comment>
<evidence type="ECO:0000256" key="2">
    <source>
        <dbReference type="SAM" id="MobiDB-lite"/>
    </source>
</evidence>
<dbReference type="PANTHER" id="PTHR21083:SF0">
    <property type="entry name" value="DYNEIN AXONEMAL ASSEMBLY FACTOR 6"/>
    <property type="match status" value="1"/>
</dbReference>
<dbReference type="Proteomes" id="UP001141327">
    <property type="component" value="Unassembled WGS sequence"/>
</dbReference>
<dbReference type="Pfam" id="PF18201">
    <property type="entry name" value="PIH1_CS"/>
    <property type="match status" value="1"/>
</dbReference>
<accession>A0ABQ8UFZ6</accession>
<sequence>MSMSDFGFTPGDMEGLTSLLTTQVDKEIQAREKAQRAAEEAPQDYQSDQPAPAPHYSGPMNPGDIGRRPPPVTRAKPKQVGPPKYEKPSNDIWSADEVGDETYDAPDGRAAPQYDFLYKQHVTAEDVYLGLGGKDPSSAQCEDLVVKIDLPGDRMADVNLDLTSDTLVLRSKIQSVIGCVPCCAYHYIQSVIGCVPCCVFARVLRSRIHKLHIHLPRRVREKDGQAKWSPAKQQLTVTLPIVRTHIYVVFLYGLEPVGLIIWDGSHNFFIPSGFIYGTGLIG</sequence>
<feature type="region of interest" description="Disordered" evidence="2">
    <location>
        <begin position="1"/>
        <end position="92"/>
    </location>
</feature>
<feature type="domain" description="PIH1D1/2/3 CS-like" evidence="3">
    <location>
        <begin position="110"/>
        <end position="242"/>
    </location>
</feature>
<comment type="similarity">
    <text evidence="1">Belongs to the PIH1 family.</text>
</comment>
<dbReference type="CDD" id="cd00298">
    <property type="entry name" value="ACD_sHsps_p23-like"/>
    <property type="match status" value="1"/>
</dbReference>
<gene>
    <name evidence="4" type="ORF">PAPYR_9222</name>
</gene>
<dbReference type="EMBL" id="JAPMOS010000094">
    <property type="protein sequence ID" value="KAJ4455730.1"/>
    <property type="molecule type" value="Genomic_DNA"/>
</dbReference>
<evidence type="ECO:0000313" key="5">
    <source>
        <dbReference type="Proteomes" id="UP001141327"/>
    </source>
</evidence>
<keyword evidence="5" id="KW-1185">Reference proteome</keyword>
<protein>
    <recommendedName>
        <fullName evidence="3">PIH1D1/2/3 CS-like domain-containing protein</fullName>
    </recommendedName>
</protein>
<evidence type="ECO:0000259" key="3">
    <source>
        <dbReference type="Pfam" id="PF18201"/>
    </source>
</evidence>
<reference evidence="4" key="1">
    <citation type="journal article" date="2022" name="bioRxiv">
        <title>Genomics of Preaxostyla Flagellates Illuminates Evolutionary Transitions and the Path Towards Mitochondrial Loss.</title>
        <authorList>
            <person name="Novak L.V.F."/>
            <person name="Treitli S.C."/>
            <person name="Pyrih J."/>
            <person name="Halakuc P."/>
            <person name="Pipaliya S.V."/>
            <person name="Vacek V."/>
            <person name="Brzon O."/>
            <person name="Soukal P."/>
            <person name="Eme L."/>
            <person name="Dacks J.B."/>
            <person name="Karnkowska A."/>
            <person name="Elias M."/>
            <person name="Hampl V."/>
        </authorList>
    </citation>
    <scope>NUCLEOTIDE SEQUENCE</scope>
    <source>
        <strain evidence="4">RCP-MX</strain>
    </source>
</reference>
<organism evidence="4 5">
    <name type="scientific">Paratrimastix pyriformis</name>
    <dbReference type="NCBI Taxonomy" id="342808"/>
    <lineage>
        <taxon>Eukaryota</taxon>
        <taxon>Metamonada</taxon>
        <taxon>Preaxostyla</taxon>
        <taxon>Paratrimastigidae</taxon>
        <taxon>Paratrimastix</taxon>
    </lineage>
</organism>
<dbReference type="InterPro" id="IPR041442">
    <property type="entry name" value="PIH1D1/2/3_CS-like"/>
</dbReference>